<evidence type="ECO:0000256" key="2">
    <source>
        <dbReference type="ARBA" id="ARBA00022833"/>
    </source>
</evidence>
<dbReference type="OrthoDB" id="5368863at2759"/>
<keyword evidence="2" id="KW-0862">Zinc</keyword>
<evidence type="ECO:0000313" key="7">
    <source>
        <dbReference type="Proteomes" id="UP000054524"/>
    </source>
</evidence>
<name>A0A086J267_NEMA1</name>
<evidence type="ECO:0000256" key="1">
    <source>
        <dbReference type="ARBA" id="ARBA00004123"/>
    </source>
</evidence>
<organism evidence="6 7">
    <name type="scientific">Nematocida ausubeli (strain ATCC PRA-371 / ERTm2)</name>
    <name type="common">Nematode killer fungus</name>
    <dbReference type="NCBI Taxonomy" id="1913371"/>
    <lineage>
        <taxon>Eukaryota</taxon>
        <taxon>Fungi</taxon>
        <taxon>Fungi incertae sedis</taxon>
        <taxon>Microsporidia</taxon>
        <taxon>Nematocida</taxon>
    </lineage>
</organism>
<dbReference type="GO" id="GO:0006284">
    <property type="term" value="P:base-excision repair"/>
    <property type="evidence" value="ECO:0007669"/>
    <property type="project" value="TreeGrafter"/>
</dbReference>
<dbReference type="GO" id="GO:0000110">
    <property type="term" value="C:nucleotide-excision repair factor 1 complex"/>
    <property type="evidence" value="ECO:0007669"/>
    <property type="project" value="TreeGrafter"/>
</dbReference>
<evidence type="ECO:0000259" key="5">
    <source>
        <dbReference type="Pfam" id="PF05181"/>
    </source>
</evidence>
<feature type="coiled-coil region" evidence="4">
    <location>
        <begin position="122"/>
        <end position="149"/>
    </location>
</feature>
<dbReference type="EMBL" id="AKIJ01000003">
    <property type="protein sequence ID" value="KFG26235.1"/>
    <property type="molecule type" value="Genomic_DNA"/>
</dbReference>
<dbReference type="RefSeq" id="XP_052904790.1">
    <property type="nucleotide sequence ID" value="XM_053048985.1"/>
</dbReference>
<dbReference type="GO" id="GO:0070914">
    <property type="term" value="P:UV-damage excision repair"/>
    <property type="evidence" value="ECO:0007669"/>
    <property type="project" value="TreeGrafter"/>
</dbReference>
<comment type="subcellular location">
    <subcellularLocation>
        <location evidence="1">Nucleus</location>
    </subcellularLocation>
</comment>
<dbReference type="InterPro" id="IPR037129">
    <property type="entry name" value="XPA_sf"/>
</dbReference>
<keyword evidence="7" id="KW-1185">Reference proteome</keyword>
<evidence type="ECO:0000313" key="6">
    <source>
        <dbReference type="EMBL" id="KFG26235.1"/>
    </source>
</evidence>
<dbReference type="HOGENOM" id="CLU_053731_2_0_1"/>
<dbReference type="PANTHER" id="PTHR10142:SF0">
    <property type="entry name" value="DNA REPAIR PROTEIN COMPLEMENTING XP-A CELLS"/>
    <property type="match status" value="1"/>
</dbReference>
<sequence>MKNRTEFINKTIETHNIYTQSTKIKENMQYDEYVCDECHGNGVDQSIRTAFKVNYCGRCKLKLELVSQTTAINDYLLNKEDVRHLQHLKALNPRNPDWKPMILYRKTDIERISLRKYPNIEEERKQRQEKLAERKKKALKKKLACLRRTTRAKVKEDPIHVHAFNDNGACECGMKIEFEEI</sequence>
<comment type="caution">
    <text evidence="6">The sequence shown here is derived from an EMBL/GenBank/DDBJ whole genome shotgun (WGS) entry which is preliminary data.</text>
</comment>
<dbReference type="CDD" id="cd21075">
    <property type="entry name" value="DBD_XPA-like"/>
    <property type="match status" value="1"/>
</dbReference>
<dbReference type="GO" id="GO:1901255">
    <property type="term" value="P:nucleotide-excision repair involved in interstrand cross-link repair"/>
    <property type="evidence" value="ECO:0007669"/>
    <property type="project" value="TreeGrafter"/>
</dbReference>
<keyword evidence="3" id="KW-0539">Nucleus</keyword>
<evidence type="ECO:0000256" key="3">
    <source>
        <dbReference type="ARBA" id="ARBA00023242"/>
    </source>
</evidence>
<dbReference type="SUPFAM" id="SSF46955">
    <property type="entry name" value="Putative DNA-binding domain"/>
    <property type="match status" value="1"/>
</dbReference>
<dbReference type="GO" id="GO:0000715">
    <property type="term" value="P:nucleotide-excision repair, DNA damage recognition"/>
    <property type="evidence" value="ECO:0007669"/>
    <property type="project" value="TreeGrafter"/>
</dbReference>
<dbReference type="AlphaFoldDB" id="A0A086J267"/>
<protein>
    <recommendedName>
        <fullName evidence="5">XPA C-terminal domain-containing protein</fullName>
    </recommendedName>
</protein>
<keyword evidence="4" id="KW-0175">Coiled coil</keyword>
<dbReference type="Pfam" id="PF05181">
    <property type="entry name" value="XPA_C"/>
    <property type="match status" value="1"/>
</dbReference>
<reference evidence="6 7" key="1">
    <citation type="journal article" date="2014" name="Genome Announc.">
        <title>Genome Sequence of the Microsporidian Species Nematocida sp1 Strain ERTm6 (ATCC PRA-372).</title>
        <authorList>
            <person name="Bakowski M.A."/>
            <person name="Priest M."/>
            <person name="Young S."/>
            <person name="Cuomo C.A."/>
            <person name="Troemel E.R."/>
        </authorList>
    </citation>
    <scope>NUCLEOTIDE SEQUENCE [LARGE SCALE GENOMIC DNA]</scope>
    <source>
        <strain evidence="6 7">ERTm6</strain>
    </source>
</reference>
<dbReference type="InterPro" id="IPR000465">
    <property type="entry name" value="XPA/RAD14"/>
</dbReference>
<dbReference type="PANTHER" id="PTHR10142">
    <property type="entry name" value="DNA REPAIR PROTEIN COMPLEMENTING XP-A CELLS"/>
    <property type="match status" value="1"/>
</dbReference>
<feature type="domain" description="XPA C-terminal" evidence="5">
    <location>
        <begin position="62"/>
        <end position="109"/>
    </location>
</feature>
<dbReference type="GO" id="GO:0003684">
    <property type="term" value="F:damaged DNA binding"/>
    <property type="evidence" value="ECO:0007669"/>
    <property type="project" value="InterPro"/>
</dbReference>
<proteinExistence type="predicted"/>
<dbReference type="Proteomes" id="UP000054524">
    <property type="component" value="Unassembled WGS sequence"/>
</dbReference>
<dbReference type="GeneID" id="77676325"/>
<evidence type="ECO:0000256" key="4">
    <source>
        <dbReference type="SAM" id="Coils"/>
    </source>
</evidence>
<accession>A0A086J267</accession>
<gene>
    <name evidence="6" type="ORF">NESG_01352</name>
</gene>
<dbReference type="InterPro" id="IPR009061">
    <property type="entry name" value="DNA-bd_dom_put_sf"/>
</dbReference>
<dbReference type="InterPro" id="IPR022656">
    <property type="entry name" value="XPA_C"/>
</dbReference>
<dbReference type="Gene3D" id="3.90.530.10">
    <property type="entry name" value="XPA C-terminal domain"/>
    <property type="match status" value="1"/>
</dbReference>